<dbReference type="AlphaFoldDB" id="A0A0E3ZAF7"/>
<dbReference type="GO" id="GO:0005886">
    <property type="term" value="C:plasma membrane"/>
    <property type="evidence" value="ECO:0007669"/>
    <property type="project" value="UniProtKB-SubCell"/>
</dbReference>
<dbReference type="InterPro" id="IPR005115">
    <property type="entry name" value="Gly_transporter"/>
</dbReference>
<feature type="domain" description="Glycine transporter" evidence="8">
    <location>
        <begin position="98"/>
        <end position="170"/>
    </location>
</feature>
<dbReference type="KEGG" id="sns:VC03_03820"/>
<dbReference type="PATRIC" id="fig|1069640.6.peg.755"/>
<name>A0A0E3ZAF7_9FUSO</name>
<keyword evidence="5 7" id="KW-1133">Transmembrane helix</keyword>
<evidence type="ECO:0000256" key="4">
    <source>
        <dbReference type="ARBA" id="ARBA00022692"/>
    </source>
</evidence>
<dbReference type="EMBL" id="CP011280">
    <property type="protein sequence ID" value="AKC95636.1"/>
    <property type="molecule type" value="Genomic_DNA"/>
</dbReference>
<dbReference type="PANTHER" id="PTHR30506">
    <property type="entry name" value="INNER MEMBRANE PROTEIN"/>
    <property type="match status" value="1"/>
</dbReference>
<accession>A0A0E3ZAF7</accession>
<dbReference type="RefSeq" id="WP_046328742.1">
    <property type="nucleotide sequence ID" value="NZ_CP011280.1"/>
</dbReference>
<comment type="similarity">
    <text evidence="2">Belongs to the UPF0126 family.</text>
</comment>
<organism evidence="9 10">
    <name type="scientific">Sneathia vaginalis</name>
    <dbReference type="NCBI Taxonomy" id="187101"/>
    <lineage>
        <taxon>Bacteria</taxon>
        <taxon>Fusobacteriati</taxon>
        <taxon>Fusobacteriota</taxon>
        <taxon>Fusobacteriia</taxon>
        <taxon>Fusobacteriales</taxon>
        <taxon>Leptotrichiaceae</taxon>
        <taxon>Sneathia</taxon>
    </lineage>
</organism>
<keyword evidence="3" id="KW-1003">Cell membrane</keyword>
<keyword evidence="10" id="KW-1185">Reference proteome</keyword>
<dbReference type="Proteomes" id="UP000033103">
    <property type="component" value="Chromosome"/>
</dbReference>
<feature type="transmembrane region" description="Helical" evidence="7">
    <location>
        <begin position="31"/>
        <end position="50"/>
    </location>
</feature>
<feature type="transmembrane region" description="Helical" evidence="7">
    <location>
        <begin position="6"/>
        <end position="24"/>
    </location>
</feature>
<keyword evidence="4 7" id="KW-0812">Transmembrane</keyword>
<dbReference type="HOGENOM" id="CLU_064906_2_1_0"/>
<dbReference type="OrthoDB" id="9791874at2"/>
<evidence type="ECO:0000256" key="1">
    <source>
        <dbReference type="ARBA" id="ARBA00004651"/>
    </source>
</evidence>
<keyword evidence="6 7" id="KW-0472">Membrane</keyword>
<dbReference type="Pfam" id="PF03458">
    <property type="entry name" value="Gly_transporter"/>
    <property type="match status" value="2"/>
</dbReference>
<evidence type="ECO:0000313" key="10">
    <source>
        <dbReference type="Proteomes" id="UP000033103"/>
    </source>
</evidence>
<sequence>MFIENFTYIANLIGVIAFAASGVIKGMKHKLDILGIIVLAVMTAVGGGIIRDVLVNKVPYVLTNTQDIVVATITAIVLFLFLKKYKNKKRSFFKELLVMDAIGLSIFTIIGAKIAINANVSVLSVSIFATITGVGGGVIRDILVGEIPIILKEDVYAFLCFFGSIIYYYLPRIFISDIVIFLLILIIRLLIIKYKVNLPK</sequence>
<evidence type="ECO:0000313" key="9">
    <source>
        <dbReference type="EMBL" id="AKC95636.1"/>
    </source>
</evidence>
<proteinExistence type="inferred from homology"/>
<comment type="subcellular location">
    <subcellularLocation>
        <location evidence="1">Cell membrane</location>
        <topology evidence="1">Multi-pass membrane protein</topology>
    </subcellularLocation>
</comment>
<protein>
    <recommendedName>
        <fullName evidence="8">Glycine transporter domain-containing protein</fullName>
    </recommendedName>
</protein>
<feature type="transmembrane region" description="Helical" evidence="7">
    <location>
        <begin position="155"/>
        <end position="172"/>
    </location>
</feature>
<feature type="transmembrane region" description="Helical" evidence="7">
    <location>
        <begin position="94"/>
        <end position="116"/>
    </location>
</feature>
<dbReference type="PANTHER" id="PTHR30506:SF3">
    <property type="entry name" value="UPF0126 INNER MEMBRANE PROTEIN YADS-RELATED"/>
    <property type="match status" value="1"/>
</dbReference>
<feature type="transmembrane region" description="Helical" evidence="7">
    <location>
        <begin position="178"/>
        <end position="196"/>
    </location>
</feature>
<feature type="transmembrane region" description="Helical" evidence="7">
    <location>
        <begin position="122"/>
        <end position="143"/>
    </location>
</feature>
<feature type="transmembrane region" description="Helical" evidence="7">
    <location>
        <begin position="62"/>
        <end position="82"/>
    </location>
</feature>
<feature type="domain" description="Glycine transporter" evidence="8">
    <location>
        <begin position="9"/>
        <end position="81"/>
    </location>
</feature>
<evidence type="ECO:0000256" key="5">
    <source>
        <dbReference type="ARBA" id="ARBA00022989"/>
    </source>
</evidence>
<dbReference type="STRING" id="187101.VC03_03820"/>
<evidence type="ECO:0000256" key="7">
    <source>
        <dbReference type="SAM" id="Phobius"/>
    </source>
</evidence>
<evidence type="ECO:0000256" key="3">
    <source>
        <dbReference type="ARBA" id="ARBA00022475"/>
    </source>
</evidence>
<gene>
    <name evidence="9" type="ORF">VC03_03820</name>
</gene>
<evidence type="ECO:0000256" key="2">
    <source>
        <dbReference type="ARBA" id="ARBA00008193"/>
    </source>
</evidence>
<evidence type="ECO:0000259" key="8">
    <source>
        <dbReference type="Pfam" id="PF03458"/>
    </source>
</evidence>
<reference evidence="9 10" key="1">
    <citation type="journal article" date="2012" name="BMC Genomics">
        <title>Genomic sequence analysis and characterization of Sneathia amnii sp. nov.</title>
        <authorList>
            <consortium name="Vaginal Microbiome Consortium (additional members)"/>
            <person name="Harwich M.D.Jr."/>
            <person name="Serrano M.G."/>
            <person name="Fettweis J.M."/>
            <person name="Alves J.M."/>
            <person name="Reimers M.A."/>
            <person name="Buck G.A."/>
            <person name="Jefferson K.K."/>
        </authorList>
    </citation>
    <scope>NUCLEOTIDE SEQUENCE [LARGE SCALE GENOMIC DNA]</scope>
    <source>
        <strain evidence="9 10">SN35</strain>
    </source>
</reference>
<evidence type="ECO:0000256" key="6">
    <source>
        <dbReference type="ARBA" id="ARBA00023136"/>
    </source>
</evidence>